<dbReference type="InParanoid" id="A0A5F9CGZ3"/>
<accession>A0A5F9CGZ3</accession>
<reference evidence="2" key="3">
    <citation type="submission" date="2025-09" db="UniProtKB">
        <authorList>
            <consortium name="Ensembl"/>
        </authorList>
    </citation>
    <scope>IDENTIFICATION</scope>
    <source>
        <strain evidence="2">Thorbecke</strain>
    </source>
</reference>
<keyword evidence="3" id="KW-1185">Reference proteome</keyword>
<dbReference type="GO" id="GO:0045947">
    <property type="term" value="P:negative regulation of translational initiation"/>
    <property type="evidence" value="ECO:0007669"/>
    <property type="project" value="TreeGrafter"/>
</dbReference>
<evidence type="ECO:0000313" key="3">
    <source>
        <dbReference type="Proteomes" id="UP000001811"/>
    </source>
</evidence>
<dbReference type="GeneTree" id="ENSGT00530000068397"/>
<evidence type="ECO:0000256" key="1">
    <source>
        <dbReference type="SAM" id="MobiDB-lite"/>
    </source>
</evidence>
<dbReference type="GO" id="GO:0005737">
    <property type="term" value="C:cytoplasm"/>
    <property type="evidence" value="ECO:0007669"/>
    <property type="project" value="TreeGrafter"/>
</dbReference>
<protein>
    <submittedName>
        <fullName evidence="2">Uncharacterized protein</fullName>
    </submittedName>
</protein>
<dbReference type="PANTHER" id="PTHR12669">
    <property type="entry name" value="EUKARYOTIC TRANSLATION INITIATION FACTOR 4E-BINDING PROTEIN"/>
    <property type="match status" value="1"/>
</dbReference>
<dbReference type="Bgee" id="ENSOCUG00000030280">
    <property type="expression patterns" value="Expressed in testis and 10 other cell types or tissues"/>
</dbReference>
<name>A0A5F9CGZ3_RABIT</name>
<feature type="region of interest" description="Disordered" evidence="1">
    <location>
        <begin position="1"/>
        <end position="205"/>
    </location>
</feature>
<feature type="compositionally biased region" description="Polar residues" evidence="1">
    <location>
        <begin position="111"/>
        <end position="120"/>
    </location>
</feature>
<dbReference type="Proteomes" id="UP000001811">
    <property type="component" value="Chromosome 3"/>
</dbReference>
<dbReference type="Ensembl" id="ENSOCUT00000052076.1">
    <property type="protein sequence ID" value="ENSOCUP00000032793.1"/>
    <property type="gene ID" value="ENSOCUG00000030280.1"/>
</dbReference>
<dbReference type="EMBL" id="AAGW02012326">
    <property type="status" value="NOT_ANNOTATED_CDS"/>
    <property type="molecule type" value="Genomic_DNA"/>
</dbReference>
<dbReference type="PANTHER" id="PTHR12669:SF15">
    <property type="entry name" value="CHROMOSOME 8 OPEN READING FRAME 88"/>
    <property type="match status" value="1"/>
</dbReference>
<sequence>KPTPQSWFPPTDKKPRQRCPLRAPLPRGGLAQRSPPEAAPSTEVPPPHGGDLPHRGAPAHRGAPSPRIEAAWTRQHDPAQAACLVPPSPRTSRAADWGPKDSSCGCAPSRASLSAPQSGRSPLAARAASLTVLAREGRDRPPGPEPEAPPHSHPVPAACAPRAPRSCRHPAPRPRDPRPRADARREPFPDGQRGARPPRLGRARRRCRPEILLDLEAVGDSGRTSGTWDAGGPVWASSPKPGPGGTAEARERRLGAGGVWNLKVFVTMETKKLIGKPLQPARPVRHLTSSPGTVFPFNFQNEYACNTQCLQSGVSRCKTNGMQTFSQGLSEQQQHQSPVKKERIKYSRDFLLKLSSVSICRKKPDFLPDHPIVLKKPENNQSFK</sequence>
<dbReference type="EMBL" id="AAGW02012324">
    <property type="status" value="NOT_ANNOTATED_CDS"/>
    <property type="molecule type" value="Genomic_DNA"/>
</dbReference>
<dbReference type="GO" id="GO:0008190">
    <property type="term" value="F:eukaryotic initiation factor 4E binding"/>
    <property type="evidence" value="ECO:0007669"/>
    <property type="project" value="TreeGrafter"/>
</dbReference>
<organism evidence="2 3">
    <name type="scientific">Oryctolagus cuniculus</name>
    <name type="common">Rabbit</name>
    <dbReference type="NCBI Taxonomy" id="9986"/>
    <lineage>
        <taxon>Eukaryota</taxon>
        <taxon>Metazoa</taxon>
        <taxon>Chordata</taxon>
        <taxon>Craniata</taxon>
        <taxon>Vertebrata</taxon>
        <taxon>Euteleostomi</taxon>
        <taxon>Mammalia</taxon>
        <taxon>Eutheria</taxon>
        <taxon>Euarchontoglires</taxon>
        <taxon>Glires</taxon>
        <taxon>Lagomorpha</taxon>
        <taxon>Leporidae</taxon>
        <taxon>Oryctolagus</taxon>
    </lineage>
</organism>
<dbReference type="AlphaFoldDB" id="A0A5F9CGZ3"/>
<feature type="compositionally biased region" description="Pro residues" evidence="1">
    <location>
        <begin position="143"/>
        <end position="153"/>
    </location>
</feature>
<evidence type="ECO:0000313" key="2">
    <source>
        <dbReference type="Ensembl" id="ENSOCUP00000032793.1"/>
    </source>
</evidence>
<dbReference type="EMBL" id="AAGW02012327">
    <property type="status" value="NOT_ANNOTATED_CDS"/>
    <property type="molecule type" value="Genomic_DNA"/>
</dbReference>
<feature type="compositionally biased region" description="Low complexity" evidence="1">
    <location>
        <begin position="154"/>
        <end position="164"/>
    </location>
</feature>
<reference evidence="2 3" key="1">
    <citation type="journal article" date="2011" name="Nature">
        <title>A high-resolution map of human evolutionary constraint using 29 mammals.</title>
        <authorList>
            <person name="Lindblad-Toh K."/>
            <person name="Garber M."/>
            <person name="Zuk O."/>
            <person name="Lin M.F."/>
            <person name="Parker B.J."/>
            <person name="Washietl S."/>
            <person name="Kheradpour P."/>
            <person name="Ernst J."/>
            <person name="Jordan G."/>
            <person name="Mauceli E."/>
            <person name="Ward L.D."/>
            <person name="Lowe C.B."/>
            <person name="Holloway A.K."/>
            <person name="Clamp M."/>
            <person name="Gnerre S."/>
            <person name="Alfoldi J."/>
            <person name="Beal K."/>
            <person name="Chang J."/>
            <person name="Clawson H."/>
            <person name="Cuff J."/>
            <person name="Di Palma F."/>
            <person name="Fitzgerald S."/>
            <person name="Flicek P."/>
            <person name="Guttman M."/>
            <person name="Hubisz M.J."/>
            <person name="Jaffe D.B."/>
            <person name="Jungreis I."/>
            <person name="Kent W.J."/>
            <person name="Kostka D."/>
            <person name="Lara M."/>
            <person name="Martins A.L."/>
            <person name="Massingham T."/>
            <person name="Moltke I."/>
            <person name="Raney B.J."/>
            <person name="Rasmussen M.D."/>
            <person name="Robinson J."/>
            <person name="Stark A."/>
            <person name="Vilella A.J."/>
            <person name="Wen J."/>
            <person name="Xie X."/>
            <person name="Zody M.C."/>
            <person name="Baldwin J."/>
            <person name="Bloom T."/>
            <person name="Chin C.W."/>
            <person name="Heiman D."/>
            <person name="Nicol R."/>
            <person name="Nusbaum C."/>
            <person name="Young S."/>
            <person name="Wilkinson J."/>
            <person name="Worley K.C."/>
            <person name="Kovar C.L."/>
            <person name="Muzny D.M."/>
            <person name="Gibbs R.A."/>
            <person name="Cree A."/>
            <person name="Dihn H.H."/>
            <person name="Fowler G."/>
            <person name="Jhangiani S."/>
            <person name="Joshi V."/>
            <person name="Lee S."/>
            <person name="Lewis L.R."/>
            <person name="Nazareth L.V."/>
            <person name="Okwuonu G."/>
            <person name="Santibanez J."/>
            <person name="Warren W.C."/>
            <person name="Mardis E.R."/>
            <person name="Weinstock G.M."/>
            <person name="Wilson R.K."/>
            <person name="Delehaunty K."/>
            <person name="Dooling D."/>
            <person name="Fronik C."/>
            <person name="Fulton L."/>
            <person name="Fulton B."/>
            <person name="Graves T."/>
            <person name="Minx P."/>
            <person name="Sodergren E."/>
            <person name="Birney E."/>
            <person name="Margulies E.H."/>
            <person name="Herrero J."/>
            <person name="Green E.D."/>
            <person name="Haussler D."/>
            <person name="Siepel A."/>
            <person name="Goldman N."/>
            <person name="Pollard K.S."/>
            <person name="Pedersen J.S."/>
            <person name="Lander E.S."/>
            <person name="Kellis M."/>
        </authorList>
    </citation>
    <scope>NUCLEOTIDE SEQUENCE [LARGE SCALE GENOMIC DNA]</scope>
    <source>
        <strain evidence="2 3">Thorbecke inbred</strain>
    </source>
</reference>
<feature type="compositionally biased region" description="Basic and acidic residues" evidence="1">
    <location>
        <begin position="173"/>
        <end position="188"/>
    </location>
</feature>
<reference evidence="2" key="2">
    <citation type="submission" date="2025-08" db="UniProtKB">
        <authorList>
            <consortium name="Ensembl"/>
        </authorList>
    </citation>
    <scope>IDENTIFICATION</scope>
    <source>
        <strain evidence="2">Thorbecke</strain>
    </source>
</reference>
<proteinExistence type="predicted"/>
<dbReference type="EMBL" id="AAGW02012325">
    <property type="status" value="NOT_ANNOTATED_CDS"/>
    <property type="molecule type" value="Genomic_DNA"/>
</dbReference>
<feature type="region of interest" description="Disordered" evidence="1">
    <location>
        <begin position="220"/>
        <end position="249"/>
    </location>
</feature>